<dbReference type="Proteomes" id="UP000005555">
    <property type="component" value="Unassembled WGS sequence"/>
</dbReference>
<name>Q1YT56_9GAMM</name>
<sequence>MGANNPWPYLCDRSHGCDHFQRSHNSLALKHVLSLSENDHTHKRALIDRKGMARGYLGL</sequence>
<keyword evidence="1" id="KW-0436">Ligase</keyword>
<dbReference type="STRING" id="314287.GB2207_02467"/>
<proteinExistence type="predicted"/>
<organism evidence="1 2">
    <name type="scientific">gamma proteobacterium HTCC2207</name>
    <dbReference type="NCBI Taxonomy" id="314287"/>
    <lineage>
        <taxon>Bacteria</taxon>
        <taxon>Pseudomonadati</taxon>
        <taxon>Pseudomonadota</taxon>
        <taxon>Gammaproteobacteria</taxon>
        <taxon>Cellvibrionales</taxon>
        <taxon>Porticoccaceae</taxon>
        <taxon>SAR92 clade</taxon>
    </lineage>
</organism>
<comment type="caution">
    <text evidence="1">The sequence shown here is derived from an EMBL/GenBank/DDBJ whole genome shotgun (WGS) entry which is preliminary data.</text>
</comment>
<dbReference type="GO" id="GO:0004775">
    <property type="term" value="F:succinate-CoA ligase (ADP-forming) activity"/>
    <property type="evidence" value="ECO:0007669"/>
    <property type="project" value="UniProtKB-EC"/>
</dbReference>
<accession>Q1YT56</accession>
<protein>
    <submittedName>
        <fullName evidence="1">Succinyl-CoA synthetase alpha subunit</fullName>
        <ecNumber evidence="1">6.2.1.5</ecNumber>
    </submittedName>
</protein>
<gene>
    <name evidence="1" type="ORF">GB2207_02467</name>
</gene>
<evidence type="ECO:0000313" key="1">
    <source>
        <dbReference type="EMBL" id="EAS47631.1"/>
    </source>
</evidence>
<keyword evidence="2" id="KW-1185">Reference proteome</keyword>
<evidence type="ECO:0000313" key="2">
    <source>
        <dbReference type="Proteomes" id="UP000005555"/>
    </source>
</evidence>
<reference evidence="1 2" key="1">
    <citation type="submission" date="2006-03" db="EMBL/GenBank/DDBJ databases">
        <authorList>
            <person name="Giovannoni S.J."/>
            <person name="Cho J.-C."/>
            <person name="Ferriera S."/>
            <person name="Johnson J."/>
            <person name="Kravitz S."/>
            <person name="Halpern A."/>
            <person name="Remington K."/>
            <person name="Beeson K."/>
            <person name="Tran B."/>
            <person name="Rogers Y.-H."/>
            <person name="Friedman R."/>
            <person name="Venter J.C."/>
        </authorList>
    </citation>
    <scope>NUCLEOTIDE SEQUENCE [LARGE SCALE GENOMIC DNA]</scope>
    <source>
        <strain evidence="1 2">HTCC2207</strain>
    </source>
</reference>
<dbReference type="EC" id="6.2.1.5" evidence="1"/>
<dbReference type="HOGENOM" id="CLU_2953896_0_0_6"/>
<dbReference type="EMBL" id="AAPI01000002">
    <property type="protein sequence ID" value="EAS47631.1"/>
    <property type="molecule type" value="Genomic_DNA"/>
</dbReference>
<dbReference type="AlphaFoldDB" id="Q1YT56"/>